<organism evidence="1">
    <name type="scientific">Octopus bimaculoides</name>
    <name type="common">California two-spotted octopus</name>
    <dbReference type="NCBI Taxonomy" id="37653"/>
    <lineage>
        <taxon>Eukaryota</taxon>
        <taxon>Metazoa</taxon>
        <taxon>Spiralia</taxon>
        <taxon>Lophotrochozoa</taxon>
        <taxon>Mollusca</taxon>
        <taxon>Cephalopoda</taxon>
        <taxon>Coleoidea</taxon>
        <taxon>Octopodiformes</taxon>
        <taxon>Octopoda</taxon>
        <taxon>Incirrata</taxon>
        <taxon>Octopodidae</taxon>
        <taxon>Octopus</taxon>
    </lineage>
</organism>
<gene>
    <name evidence="1" type="ORF">OCBIM_22027694mg</name>
</gene>
<evidence type="ECO:0000313" key="1">
    <source>
        <dbReference type="EMBL" id="KOF98005.1"/>
    </source>
</evidence>
<reference evidence="1" key="1">
    <citation type="submission" date="2015-07" db="EMBL/GenBank/DDBJ databases">
        <title>MeaNS - Measles Nucleotide Surveillance Program.</title>
        <authorList>
            <person name="Tran T."/>
            <person name="Druce J."/>
        </authorList>
    </citation>
    <scope>NUCLEOTIDE SEQUENCE</scope>
    <source>
        <strain evidence="1">UCB-OBI-ISO-001</strain>
        <tissue evidence="1">Gonad</tissue>
    </source>
</reference>
<proteinExistence type="predicted"/>
<dbReference type="AlphaFoldDB" id="A0A0L8IAG1"/>
<protein>
    <submittedName>
        <fullName evidence="1">Uncharacterized protein</fullName>
    </submittedName>
</protein>
<dbReference type="EMBL" id="KQ416231">
    <property type="protein sequence ID" value="KOF98005.1"/>
    <property type="molecule type" value="Genomic_DNA"/>
</dbReference>
<accession>A0A0L8IAG1</accession>
<name>A0A0L8IAG1_OCTBM</name>
<sequence length="130" mass="15206">MFKPTQQQLLIQLDKQHSKYQTTADDESWPFYLLSFCRSAFLYSYTFFFDPLNNLDPYPSSPKTFYRFVISEPHITALWLFCYLPYPLSVCLSLSLPPSVGTHTSLHCLVWLFKLVNVILCDMVTIMCNI</sequence>